<dbReference type="WBParaSite" id="PS1159_v2.g6249.t1">
    <property type="protein sequence ID" value="PS1159_v2.g6249.t1"/>
    <property type="gene ID" value="PS1159_v2.g6249"/>
</dbReference>
<evidence type="ECO:0000313" key="2">
    <source>
        <dbReference type="WBParaSite" id="PS1159_v2.g6249.t1"/>
    </source>
</evidence>
<evidence type="ECO:0000313" key="1">
    <source>
        <dbReference type="Proteomes" id="UP000887580"/>
    </source>
</evidence>
<reference evidence="2" key="1">
    <citation type="submission" date="2022-11" db="UniProtKB">
        <authorList>
            <consortium name="WormBaseParasite"/>
        </authorList>
    </citation>
    <scope>IDENTIFICATION</scope>
</reference>
<accession>A0AC35GKB3</accession>
<sequence>MKDKDNFVHVIDSLKPTKQSYKWMFAQIKSNISEKQLNIVACPCAELCRLLVRQFQQTFEPKIQVCSNISQLLKDRPAICIVPYSIASSELCITSAEKYWIIEGHCISSYEHFASLNRLFAELLTNKIEFTIFLDSIPPLKNEFNNLAEQFVSRYNAQYTTLQYDKFEDEVIVECRIDPGVEVVLGELQYYEDRNSSECPMTDTLLSIIGGCLKANKRMTVICGNDAEAKDIAERIDAEFHEALAQQDLPNSRTALSFSLKLIGGVVYAANNPFYEKDDGFIPFILSKKFLIVVGSKKRLLYTGYEADIVINVIFTGNEKAMLDSEYSALFNLTTDNNSSVITLTDSVINAFGRFEYQPRLFNRTIINLINNGQIKNMNELGTYAKNCFINDFDYSEIVKELCKNGAILESNGEFEILGCKYLSGFYATEKRRLLSAALASLNLKDILYLFFLANVYFVDASETLTLPRTAINSLLVDPEVKVLCERVKLHDPRIKGNHYMKLESSVIISSILYKYFQNVYGTNILTWLNDIDQLNVFLILNQQNFRKTYKITQDLSSSFAAIFKHLENICSQFNLSSLKQIRGLDFETIDLLISGGIKSVRDFIHSSNLESFLRLLANKREITVRQLYQELRNEALAVQKPLKRLSLNSSGNTSRDIFSASNVGEEILYKSLCVSHESNLVKAFTLPNNSDGAFILHVKDSDYLNILKIDEKNITVFEQTLNCCDMCEKEDRMNKILEICSKSNLFVTNIFDASESFASAENPFNVILKANCLTAFAYVIGQNEISLFVKNCTTKAKDSWQYLAKDSWQYLYHCIVTKATFSQELIYCFQNLLPFLLQLAAVPQIKMVHKAFVVLSNVYQYGIPYSGHNILMKKFKEKLSSMPSEVVKIANSKFIKPEFHKEFADNCDHLLQTKRSKPSKLVSTDVATSEQSDIIYSQLSQIRKLNQAIDLFKVRCFDDAGVVRPLIDIGGHGRLYTHYPNLQNFAKTLPFQDLPSPRSIIRVSTAARELWSADFKEIELRVAAALSKDTVLHEALKTSNTFQYIAEKLEIDGFPRPTVKLFFYGLLYGMGPNTLVEQYKFDRDEAIALWNRFNKIFSELDQYRNILSEEVKQRKLVTNYFGIPVSVEISSAFSAVNAVIQSTAACILLQAVGNFSINDGNHIRLLFTVHDEIIFDAPSSIHSKIPQIVSRYMKNEIAGIPLPIKLSVGKSWDNLKVIEM</sequence>
<dbReference type="Proteomes" id="UP000887580">
    <property type="component" value="Unplaced"/>
</dbReference>
<organism evidence="1 2">
    <name type="scientific">Panagrolaimus sp. PS1159</name>
    <dbReference type="NCBI Taxonomy" id="55785"/>
    <lineage>
        <taxon>Eukaryota</taxon>
        <taxon>Metazoa</taxon>
        <taxon>Ecdysozoa</taxon>
        <taxon>Nematoda</taxon>
        <taxon>Chromadorea</taxon>
        <taxon>Rhabditida</taxon>
        <taxon>Tylenchina</taxon>
        <taxon>Panagrolaimomorpha</taxon>
        <taxon>Panagrolaimoidea</taxon>
        <taxon>Panagrolaimidae</taxon>
        <taxon>Panagrolaimus</taxon>
    </lineage>
</organism>
<protein>
    <submittedName>
        <fullName evidence="2">DNA-directed DNA polymerase</fullName>
    </submittedName>
</protein>
<proteinExistence type="predicted"/>
<name>A0AC35GKB3_9BILA</name>